<comment type="subcellular location">
    <subcellularLocation>
        <location evidence="1">Cell outer membrane</location>
    </subcellularLocation>
</comment>
<evidence type="ECO:0008006" key="9">
    <source>
        <dbReference type="Google" id="ProtNLM"/>
    </source>
</evidence>
<dbReference type="PANTHER" id="PTHR30026">
    <property type="entry name" value="OUTER MEMBRANE PROTEIN TOLC"/>
    <property type="match status" value="1"/>
</dbReference>
<keyword evidence="6" id="KW-0732">Signal</keyword>
<dbReference type="Gene3D" id="2.60.40.10">
    <property type="entry name" value="Immunoglobulins"/>
    <property type="match status" value="1"/>
</dbReference>
<reference evidence="7 8" key="1">
    <citation type="journal article" date="2020" name="Nat. Microbiol.">
        <title>Lysogenic host-virus interactions in SAR11 marine bacteria.</title>
        <authorList>
            <person name="Morris R.M."/>
            <person name="Cain K.R."/>
            <person name="Hvorecny K.L."/>
            <person name="Kollman J.M."/>
        </authorList>
    </citation>
    <scope>NUCLEOTIDE SEQUENCE [LARGE SCALE GENOMIC DNA]</scope>
    <source>
        <strain evidence="7 8">NP1</strain>
    </source>
</reference>
<keyword evidence="8" id="KW-1185">Reference proteome</keyword>
<dbReference type="Proteomes" id="UP000501094">
    <property type="component" value="Chromosome"/>
</dbReference>
<gene>
    <name evidence="7" type="ORF">E5R92_06095</name>
</gene>
<accession>A0A6H1Q4R9</accession>
<keyword evidence="2" id="KW-1134">Transmembrane beta strand</keyword>
<feature type="chain" id="PRO_5026322882" description="TolC family protein" evidence="6">
    <location>
        <begin position="20"/>
        <end position="705"/>
    </location>
</feature>
<dbReference type="InterPro" id="IPR015919">
    <property type="entry name" value="Cadherin-like_sf"/>
</dbReference>
<keyword evidence="3" id="KW-0812">Transmembrane</keyword>
<organism evidence="7 8">
    <name type="scientific">Candidatus Pelagibacter giovannonii</name>
    <dbReference type="NCBI Taxonomy" id="2563896"/>
    <lineage>
        <taxon>Bacteria</taxon>
        <taxon>Pseudomonadati</taxon>
        <taxon>Pseudomonadota</taxon>
        <taxon>Alphaproteobacteria</taxon>
        <taxon>Candidatus Pelagibacterales</taxon>
        <taxon>Candidatus Pelagibacteraceae</taxon>
        <taxon>Candidatus Pelagibacter</taxon>
    </lineage>
</organism>
<dbReference type="GO" id="GO:0015562">
    <property type="term" value="F:efflux transmembrane transporter activity"/>
    <property type="evidence" value="ECO:0007669"/>
    <property type="project" value="InterPro"/>
</dbReference>
<dbReference type="GO" id="GO:1990281">
    <property type="term" value="C:efflux pump complex"/>
    <property type="evidence" value="ECO:0007669"/>
    <property type="project" value="TreeGrafter"/>
</dbReference>
<evidence type="ECO:0000256" key="3">
    <source>
        <dbReference type="ARBA" id="ARBA00022692"/>
    </source>
</evidence>
<dbReference type="InterPro" id="IPR013783">
    <property type="entry name" value="Ig-like_fold"/>
</dbReference>
<dbReference type="Gene3D" id="1.20.1600.10">
    <property type="entry name" value="Outer membrane efflux proteins (OEP)"/>
    <property type="match status" value="1"/>
</dbReference>
<dbReference type="PROSITE" id="PS51257">
    <property type="entry name" value="PROKAR_LIPOPROTEIN"/>
    <property type="match status" value="1"/>
</dbReference>
<dbReference type="EMBL" id="CP038852">
    <property type="protein sequence ID" value="QIZ21353.1"/>
    <property type="molecule type" value="Genomic_DNA"/>
</dbReference>
<dbReference type="KEGG" id="peg:E5R92_06095"/>
<dbReference type="RefSeq" id="WP_168607208.1">
    <property type="nucleotide sequence ID" value="NZ_CP038852.1"/>
</dbReference>
<name>A0A6H1Q4R9_9PROT</name>
<evidence type="ECO:0000313" key="7">
    <source>
        <dbReference type="EMBL" id="QIZ21353.1"/>
    </source>
</evidence>
<proteinExistence type="predicted"/>
<evidence type="ECO:0000313" key="8">
    <source>
        <dbReference type="Proteomes" id="UP000501094"/>
    </source>
</evidence>
<sequence length="705" mass="80344">MKKIIILLALFLITACVRSPQPISLFETEEKAFKDISNIEEIKKNNKAWEENLEIDLYTAIALAIKNNKELKIKLLENALANRQIDKIKFEMLPSLAANAGYSGSDKYRTTTSANVSNADTAGVMGTTYTTSSEKSIANQDIGFTWNALDFGLSYIKAGQSNNRYLISDEAEKKATHNIVREVIRTYWNSLSAEKLIKKYDPLLTKVDSALNDSQKIEELLLTKPMDALLYQKELLDIQRALQTQKQIFIDAKIQLGTLMGLLPNQKFKIVDTNEPLTILDMSLKGMEEHALIHRPELIENHYEERISVQQAKAGIVSLLPGLNFNAAWTSSSNDYLMNKNNFEYGSTLGANLLNVFSYPKIKEINETNLRIIKEQRLALSMAVLSQVHLSNINYQMALEEYATADRYYDVSQKITAQVKNAQKIAKFGNLELIREEASLLVAELRYDIAYTKLQHAIGQIYTSVGLDVTEDNVKGYDTAYGQIYNSIGSDVTEDNVKELGFKQYNVKELGVKQYAEIIKNNFKSNGKRYYASVQTPINKQNPVIKKNEGKNSSQFTFKTNTFKLDGFGNTNYEAYLANGDELPFWITFLPSQRTFIINELDKNEIESLDIKVTAKNIHNRINNTFTLLISPEMRTARLAKEKEVAKQIKIAKKLKEKKLKKLPKKTKLVKKNNKKIKRLNKEYTKKIKMNISTKMKLMIKEKIN</sequence>
<dbReference type="GO" id="GO:0015288">
    <property type="term" value="F:porin activity"/>
    <property type="evidence" value="ECO:0007669"/>
    <property type="project" value="TreeGrafter"/>
</dbReference>
<keyword evidence="5" id="KW-0998">Cell outer membrane</keyword>
<feature type="signal peptide" evidence="6">
    <location>
        <begin position="1"/>
        <end position="19"/>
    </location>
</feature>
<dbReference type="GO" id="GO:0009279">
    <property type="term" value="C:cell outer membrane"/>
    <property type="evidence" value="ECO:0007669"/>
    <property type="project" value="UniProtKB-SubCell"/>
</dbReference>
<evidence type="ECO:0000256" key="2">
    <source>
        <dbReference type="ARBA" id="ARBA00022452"/>
    </source>
</evidence>
<keyword evidence="4" id="KW-0472">Membrane</keyword>
<evidence type="ECO:0000256" key="4">
    <source>
        <dbReference type="ARBA" id="ARBA00023136"/>
    </source>
</evidence>
<evidence type="ECO:0000256" key="5">
    <source>
        <dbReference type="ARBA" id="ARBA00023237"/>
    </source>
</evidence>
<dbReference type="GO" id="GO:0005509">
    <property type="term" value="F:calcium ion binding"/>
    <property type="evidence" value="ECO:0007669"/>
    <property type="project" value="InterPro"/>
</dbReference>
<evidence type="ECO:0000256" key="6">
    <source>
        <dbReference type="SAM" id="SignalP"/>
    </source>
</evidence>
<dbReference type="InterPro" id="IPR051906">
    <property type="entry name" value="TolC-like"/>
</dbReference>
<dbReference type="PANTHER" id="PTHR30026:SF20">
    <property type="entry name" value="OUTER MEMBRANE PROTEIN TOLC"/>
    <property type="match status" value="1"/>
</dbReference>
<protein>
    <recommendedName>
        <fullName evidence="9">TolC family protein</fullName>
    </recommendedName>
</protein>
<dbReference type="SUPFAM" id="SSF56954">
    <property type="entry name" value="Outer membrane efflux proteins (OEP)"/>
    <property type="match status" value="1"/>
</dbReference>
<dbReference type="AlphaFoldDB" id="A0A6H1Q4R9"/>
<dbReference type="SUPFAM" id="SSF49313">
    <property type="entry name" value="Cadherin-like"/>
    <property type="match status" value="1"/>
</dbReference>
<evidence type="ECO:0000256" key="1">
    <source>
        <dbReference type="ARBA" id="ARBA00004442"/>
    </source>
</evidence>